<dbReference type="InterPro" id="IPR050209">
    <property type="entry name" value="Rab_GTPases_membrane_traffic"/>
</dbReference>
<keyword evidence="4" id="KW-0472">Membrane</keyword>
<proteinExistence type="inferred from homology"/>
<dbReference type="PANTHER" id="PTHR47979">
    <property type="entry name" value="DRAB11-RELATED"/>
    <property type="match status" value="1"/>
</dbReference>
<keyword evidence="3" id="KW-0547">Nucleotide-binding</keyword>
<evidence type="ECO:0000256" key="2">
    <source>
        <dbReference type="ARBA" id="ARBA00006270"/>
    </source>
</evidence>
<sequence length="232" mass="26617">MADLGYLYQFRLILIGESTVGKSSLLRQFKEGEYFPDISLTVGVDFHAKIVEVNGFPVKLQLWDTAGQDRFRAIVKAYYRNAVGGLLVFDITHRDSFANLDSWLEDALRNAEPHKPVFLLVGNKCDQEKCREVSREEGEKYARDHGMQYIETSAKTGRNVEECFHMIARKIFQMVHDGFITVQDGWDGVKKGDPTMNPGRRSPFRENQYNGTVSFQGNVHNEKEQEPKRKCC</sequence>
<dbReference type="Pfam" id="PF00071">
    <property type="entry name" value="Ras"/>
    <property type="match status" value="1"/>
</dbReference>
<dbReference type="InterPro" id="IPR001806">
    <property type="entry name" value="Small_GTPase"/>
</dbReference>
<protein>
    <submittedName>
        <fullName evidence="5">Rab39</fullName>
    </submittedName>
</protein>
<dbReference type="PROSITE" id="PS51419">
    <property type="entry name" value="RAB"/>
    <property type="match status" value="1"/>
</dbReference>
<dbReference type="GO" id="GO:0005525">
    <property type="term" value="F:GTP binding"/>
    <property type="evidence" value="ECO:0007669"/>
    <property type="project" value="InterPro"/>
</dbReference>
<dbReference type="GO" id="GO:0003924">
    <property type="term" value="F:GTPase activity"/>
    <property type="evidence" value="ECO:0007669"/>
    <property type="project" value="InterPro"/>
</dbReference>
<dbReference type="SMART" id="SM00176">
    <property type="entry name" value="RAN"/>
    <property type="match status" value="1"/>
</dbReference>
<dbReference type="AlphaFoldDB" id="A1XKT2"/>
<dbReference type="InterPro" id="IPR005225">
    <property type="entry name" value="Small_GTP-bd"/>
</dbReference>
<dbReference type="PRINTS" id="PR00449">
    <property type="entry name" value="RASTRNSFRMNG"/>
</dbReference>
<dbReference type="NCBIfam" id="TIGR00231">
    <property type="entry name" value="small_GTP"/>
    <property type="match status" value="1"/>
</dbReference>
<organism evidence="5">
    <name type="scientific">Suberites domuncula</name>
    <name type="common">Sponge</name>
    <dbReference type="NCBI Taxonomy" id="55567"/>
    <lineage>
        <taxon>Eukaryota</taxon>
        <taxon>Metazoa</taxon>
        <taxon>Porifera</taxon>
        <taxon>Demospongiae</taxon>
        <taxon>Heteroscleromorpha</taxon>
        <taxon>Suberitida</taxon>
        <taxon>Suberitidae</taxon>
        <taxon>Suberites</taxon>
    </lineage>
</organism>
<dbReference type="PROSITE" id="PS51421">
    <property type="entry name" value="RAS"/>
    <property type="match status" value="1"/>
</dbReference>
<comment type="similarity">
    <text evidence="2">Belongs to the small GTPase superfamily. Rab family.</text>
</comment>
<dbReference type="BRENDA" id="3.6.5.2">
    <property type="organism ID" value="7896"/>
</dbReference>
<dbReference type="PROSITE" id="PS51420">
    <property type="entry name" value="RHO"/>
    <property type="match status" value="1"/>
</dbReference>
<accession>A1XKT2</accession>
<dbReference type="Gene3D" id="3.40.50.300">
    <property type="entry name" value="P-loop containing nucleotide triphosphate hydrolases"/>
    <property type="match status" value="1"/>
</dbReference>
<dbReference type="SUPFAM" id="SSF52540">
    <property type="entry name" value="P-loop containing nucleoside triphosphate hydrolases"/>
    <property type="match status" value="1"/>
</dbReference>
<name>A1XKT2_SUBDO</name>
<reference evidence="5" key="1">
    <citation type="journal article" date="2007" name="J. Mol. Evol.">
        <title>Ras-like small GTPases form a large family of proteins in the marine sponge Suberites domuncula.</title>
        <authorList>
            <person name="Cetkovic H."/>
            <person name="Mikoc A."/>
            <person name="Muller W.E."/>
            <person name="Gamulin V."/>
        </authorList>
    </citation>
    <scope>NUCLEOTIDE SEQUENCE</scope>
</reference>
<dbReference type="SMART" id="SM00173">
    <property type="entry name" value="RAS"/>
    <property type="match status" value="1"/>
</dbReference>
<dbReference type="FunFam" id="3.40.50.300:FF:000586">
    <property type="entry name" value="Rab family GTPase"/>
    <property type="match status" value="1"/>
</dbReference>
<dbReference type="SMART" id="SM00174">
    <property type="entry name" value="RHO"/>
    <property type="match status" value="1"/>
</dbReference>
<evidence type="ECO:0000256" key="4">
    <source>
        <dbReference type="ARBA" id="ARBA00023136"/>
    </source>
</evidence>
<dbReference type="GO" id="GO:0012505">
    <property type="term" value="C:endomembrane system"/>
    <property type="evidence" value="ECO:0007669"/>
    <property type="project" value="UniProtKB-SubCell"/>
</dbReference>
<evidence type="ECO:0000256" key="1">
    <source>
        <dbReference type="ARBA" id="ARBA00004308"/>
    </source>
</evidence>
<evidence type="ECO:0000313" key="5">
    <source>
        <dbReference type="EMBL" id="ABD65445.1"/>
    </source>
</evidence>
<dbReference type="SMART" id="SM00177">
    <property type="entry name" value="ARF"/>
    <property type="match status" value="1"/>
</dbReference>
<dbReference type="SMART" id="SM00175">
    <property type="entry name" value="RAB"/>
    <property type="match status" value="1"/>
</dbReference>
<dbReference type="InterPro" id="IPR027417">
    <property type="entry name" value="P-loop_NTPase"/>
</dbReference>
<evidence type="ECO:0000256" key="3">
    <source>
        <dbReference type="ARBA" id="ARBA00022741"/>
    </source>
</evidence>
<comment type="subcellular location">
    <subcellularLocation>
        <location evidence="1">Endomembrane system</location>
    </subcellularLocation>
</comment>
<dbReference type="EMBL" id="DQ414574">
    <property type="protein sequence ID" value="ABD65445.1"/>
    <property type="molecule type" value="Genomic_DNA"/>
</dbReference>